<proteinExistence type="predicted"/>
<sequence length="83" mass="9658">MDILKQLAEEFKIRNTQVENTVKLIDDGNTIPFISRYRKEMTGGLDDQLLRELSERLTYLRNLESRKEEVKSLIESGGNLTDK</sequence>
<accession>K1SFY6</accession>
<dbReference type="Gene3D" id="1.10.10.650">
    <property type="entry name" value="RuvA domain 2-like"/>
    <property type="match status" value="1"/>
</dbReference>
<dbReference type="Pfam" id="PF09371">
    <property type="entry name" value="Tex_N"/>
    <property type="match status" value="1"/>
</dbReference>
<organism evidence="2">
    <name type="scientific">human gut metagenome</name>
    <dbReference type="NCBI Taxonomy" id="408170"/>
    <lineage>
        <taxon>unclassified sequences</taxon>
        <taxon>metagenomes</taxon>
        <taxon>organismal metagenomes</taxon>
    </lineage>
</organism>
<dbReference type="SUPFAM" id="SSF158832">
    <property type="entry name" value="Tex N-terminal region-like"/>
    <property type="match status" value="1"/>
</dbReference>
<feature type="domain" description="Tex-like protein N-terminal" evidence="1">
    <location>
        <begin position="1"/>
        <end position="75"/>
    </location>
</feature>
<evidence type="ECO:0000259" key="1">
    <source>
        <dbReference type="Pfam" id="PF09371"/>
    </source>
</evidence>
<dbReference type="EMBL" id="AJWY01010095">
    <property type="protein sequence ID" value="EKC56493.1"/>
    <property type="molecule type" value="Genomic_DNA"/>
</dbReference>
<dbReference type="InterPro" id="IPR023319">
    <property type="entry name" value="Tex-like_HTH_dom_sf"/>
</dbReference>
<dbReference type="AlphaFoldDB" id="K1SFY6"/>
<evidence type="ECO:0000313" key="2">
    <source>
        <dbReference type="EMBL" id="EKC56493.1"/>
    </source>
</evidence>
<dbReference type="InterPro" id="IPR018974">
    <property type="entry name" value="Tex-like_N"/>
</dbReference>
<name>K1SFY6_9ZZZZ</name>
<protein>
    <submittedName>
        <fullName evidence="2">S1 RNA binding domain protein</fullName>
    </submittedName>
</protein>
<reference evidence="2" key="1">
    <citation type="journal article" date="2013" name="Environ. Microbiol.">
        <title>Microbiota from the distal guts of lean and obese adolescents exhibit partial functional redundancy besides clear differences in community structure.</title>
        <authorList>
            <person name="Ferrer M."/>
            <person name="Ruiz A."/>
            <person name="Lanza F."/>
            <person name="Haange S.B."/>
            <person name="Oberbach A."/>
            <person name="Till H."/>
            <person name="Bargiela R."/>
            <person name="Campoy C."/>
            <person name="Segura M.T."/>
            <person name="Richter M."/>
            <person name="von Bergen M."/>
            <person name="Seifert J."/>
            <person name="Suarez A."/>
        </authorList>
    </citation>
    <scope>NUCLEOTIDE SEQUENCE</scope>
</reference>
<comment type="caution">
    <text evidence="2">The sequence shown here is derived from an EMBL/GenBank/DDBJ whole genome shotgun (WGS) entry which is preliminary data.</text>
</comment>
<feature type="non-terminal residue" evidence="2">
    <location>
        <position position="83"/>
    </location>
</feature>
<gene>
    <name evidence="2" type="ORF">LEA_14809</name>
</gene>
<dbReference type="FunFam" id="1.10.10.650:FF:000001">
    <property type="entry name" value="S1 RNA-binding domain 1"/>
    <property type="match status" value="1"/>
</dbReference>